<accession>A0A652YHF6</accession>
<dbReference type="GO" id="GO:0051539">
    <property type="term" value="F:4 iron, 4 sulfur cluster binding"/>
    <property type="evidence" value="ECO:0007669"/>
    <property type="project" value="UniProtKB-KW"/>
</dbReference>
<evidence type="ECO:0000256" key="6">
    <source>
        <dbReference type="ARBA" id="ARBA00023004"/>
    </source>
</evidence>
<dbReference type="GO" id="GO:0005506">
    <property type="term" value="F:iron ion binding"/>
    <property type="evidence" value="ECO:0007669"/>
    <property type="project" value="UniProtKB-UniRule"/>
</dbReference>
<evidence type="ECO:0000256" key="2">
    <source>
        <dbReference type="ARBA" id="ARBA00022448"/>
    </source>
</evidence>
<comment type="cofactor">
    <cofactor evidence="1">
        <name>[4Fe-4S] cluster</name>
        <dbReference type="ChEBI" id="CHEBI:49883"/>
    </cofactor>
</comment>
<keyword evidence="7 8" id="KW-0411">Iron-sulfur</keyword>
<keyword evidence="3" id="KW-0004">4Fe-4S</keyword>
<evidence type="ECO:0000256" key="5">
    <source>
        <dbReference type="ARBA" id="ARBA00022982"/>
    </source>
</evidence>
<evidence type="ECO:0000256" key="1">
    <source>
        <dbReference type="ARBA" id="ARBA00001966"/>
    </source>
</evidence>
<dbReference type="Pfam" id="PF13459">
    <property type="entry name" value="Fer4_15"/>
    <property type="match status" value="1"/>
</dbReference>
<dbReference type="InterPro" id="IPR052395">
    <property type="entry name" value="ET_Ferredoxin"/>
</dbReference>
<dbReference type="PRINTS" id="PR00352">
    <property type="entry name" value="3FE4SFRDOXIN"/>
</dbReference>
<evidence type="ECO:0000256" key="7">
    <source>
        <dbReference type="ARBA" id="ARBA00023014"/>
    </source>
</evidence>
<dbReference type="EMBL" id="VNIQ01000013">
    <property type="protein sequence ID" value="TYQ00677.1"/>
    <property type="molecule type" value="Genomic_DNA"/>
</dbReference>
<evidence type="ECO:0000256" key="4">
    <source>
        <dbReference type="ARBA" id="ARBA00022723"/>
    </source>
</evidence>
<dbReference type="Gene3D" id="3.30.70.20">
    <property type="match status" value="1"/>
</dbReference>
<gene>
    <name evidence="9" type="ORF">FNL38_11343</name>
</gene>
<dbReference type="InterPro" id="IPR001080">
    <property type="entry name" value="3Fe4S_ferredoxin"/>
</dbReference>
<evidence type="ECO:0000256" key="8">
    <source>
        <dbReference type="RuleBase" id="RU368020"/>
    </source>
</evidence>
<protein>
    <recommendedName>
        <fullName evidence="8">Ferredoxin</fullName>
    </recommendedName>
</protein>
<keyword evidence="5 8" id="KW-0249">Electron transport</keyword>
<evidence type="ECO:0000256" key="3">
    <source>
        <dbReference type="ARBA" id="ARBA00022485"/>
    </source>
</evidence>
<keyword evidence="2 8" id="KW-0813">Transport</keyword>
<dbReference type="PANTHER" id="PTHR39163:SF1">
    <property type="entry name" value="FERREDOXIN"/>
    <property type="match status" value="1"/>
</dbReference>
<evidence type="ECO:0000313" key="9">
    <source>
        <dbReference type="EMBL" id="TYQ00677.1"/>
    </source>
</evidence>
<reference evidence="9" key="1">
    <citation type="submission" date="2019-07" db="EMBL/GenBank/DDBJ databases">
        <title>Genomic Encyclopedia of Type Strains, Phase IV (KMG-IV): sequencing the most valuable type-strain genomes for metagenomic binning, comparative biology and taxonomic classification.</title>
        <authorList>
            <person name="Goeker M."/>
        </authorList>
    </citation>
    <scope>NUCLEOTIDE SEQUENCE</scope>
    <source>
        <strain evidence="9">DSM 44596</strain>
    </source>
</reference>
<comment type="function">
    <text evidence="8">Ferredoxins are iron-sulfur proteins that transfer electrons in a wide variety of metabolic reactions.</text>
</comment>
<name>A0A652YHF6_NOCGL</name>
<comment type="caution">
    <text evidence="9">The sequence shown here is derived from an EMBL/GenBank/DDBJ whole genome shotgun (WGS) entry which is preliminary data.</text>
</comment>
<dbReference type="GO" id="GO:0009055">
    <property type="term" value="F:electron transfer activity"/>
    <property type="evidence" value="ECO:0007669"/>
    <property type="project" value="UniProtKB-UniRule"/>
</dbReference>
<dbReference type="SUPFAM" id="SSF54862">
    <property type="entry name" value="4Fe-4S ferredoxins"/>
    <property type="match status" value="1"/>
</dbReference>
<dbReference type="AlphaFoldDB" id="A0A652YHF6"/>
<sequence>MSDEVRVWIEHNLCTGDGLCVQYAPDVFEFDAGGVAHVKNDPAGPLLTDEGASANVPEHLRLDVIDAADECPGNCIHVARLSDGVEIAGPNAG</sequence>
<keyword evidence="6 8" id="KW-0408">Iron</keyword>
<proteinExistence type="predicted"/>
<dbReference type="PANTHER" id="PTHR39163">
    <property type="entry name" value="FERREDOXIN"/>
    <property type="match status" value="1"/>
</dbReference>
<organism evidence="9">
    <name type="scientific">Nocardia globerula</name>
    <dbReference type="NCBI Taxonomy" id="1818"/>
    <lineage>
        <taxon>Bacteria</taxon>
        <taxon>Bacillati</taxon>
        <taxon>Actinomycetota</taxon>
        <taxon>Actinomycetes</taxon>
        <taxon>Mycobacteriales</taxon>
        <taxon>Nocardiaceae</taxon>
        <taxon>Nocardia</taxon>
    </lineage>
</organism>
<keyword evidence="4 8" id="KW-0479">Metal-binding</keyword>